<reference evidence="2 3" key="1">
    <citation type="submission" date="2018-07" db="EMBL/GenBank/DDBJ databases">
        <title>Genomic Encyclopedia of Type Strains, Phase IV (KMG-IV): sequencing the most valuable type-strain genomes for metagenomic binning, comparative biology and taxonomic classification.</title>
        <authorList>
            <person name="Goeker M."/>
        </authorList>
    </citation>
    <scope>NUCLEOTIDE SEQUENCE [LARGE SCALE GENOMIC DNA]</scope>
    <source>
        <strain evidence="2 3">DSM 44290</strain>
    </source>
</reference>
<comment type="caution">
    <text evidence="2">The sequence shown here is derived from an EMBL/GenBank/DDBJ whole genome shotgun (WGS) entry which is preliminary data.</text>
</comment>
<gene>
    <name evidence="2" type="ORF">DFR76_10641</name>
</gene>
<keyword evidence="1" id="KW-0812">Transmembrane</keyword>
<keyword evidence="1" id="KW-1133">Transmembrane helix</keyword>
<evidence type="ECO:0000313" key="2">
    <source>
        <dbReference type="EMBL" id="RDI65173.1"/>
    </source>
</evidence>
<evidence type="ECO:0000256" key="1">
    <source>
        <dbReference type="SAM" id="Phobius"/>
    </source>
</evidence>
<keyword evidence="1" id="KW-0472">Membrane</keyword>
<dbReference type="Proteomes" id="UP000254869">
    <property type="component" value="Unassembled WGS sequence"/>
</dbReference>
<evidence type="ECO:0000313" key="3">
    <source>
        <dbReference type="Proteomes" id="UP000254869"/>
    </source>
</evidence>
<keyword evidence="3" id="KW-1185">Reference proteome</keyword>
<accession>A0A370I368</accession>
<feature type="transmembrane region" description="Helical" evidence="1">
    <location>
        <begin position="47"/>
        <end position="65"/>
    </location>
</feature>
<dbReference type="AlphaFoldDB" id="A0A370I368"/>
<dbReference type="EMBL" id="QQBC01000006">
    <property type="protein sequence ID" value="RDI65173.1"/>
    <property type="molecule type" value="Genomic_DNA"/>
</dbReference>
<sequence>MVAIWAVLLGFRQWSLRILLVAIAAAVAVRAVTSALRGSTAWLRRSAGVLAFVLAGCAGLGIYWWQPNPARDHLNAVRVPGYARSDEPVGRGIGPVASAVFIGPPVDDIAQLVSAPGLRVTRFEPDEWVKQRILRDGPGPATPVAYGDFTDDCHLTVDRVFDRTHVSWQPNAQQSADLRAGALFVFEFAVTCGAG</sequence>
<name>A0A370I368_9NOCA</name>
<organism evidence="2 3">
    <name type="scientific">Nocardia pseudobrasiliensis</name>
    <dbReference type="NCBI Taxonomy" id="45979"/>
    <lineage>
        <taxon>Bacteria</taxon>
        <taxon>Bacillati</taxon>
        <taxon>Actinomycetota</taxon>
        <taxon>Actinomycetes</taxon>
        <taxon>Mycobacteriales</taxon>
        <taxon>Nocardiaceae</taxon>
        <taxon>Nocardia</taxon>
    </lineage>
</organism>
<protein>
    <submittedName>
        <fullName evidence="2">Uncharacterized protein</fullName>
    </submittedName>
</protein>
<proteinExistence type="predicted"/>